<dbReference type="EMBL" id="UINC01132075">
    <property type="protein sequence ID" value="SVD14160.1"/>
    <property type="molecule type" value="Genomic_DNA"/>
</dbReference>
<dbReference type="AlphaFoldDB" id="A0A382SW38"/>
<gene>
    <name evidence="1" type="ORF">METZ01_LOCUS367014</name>
</gene>
<sequence>MEDHIFYQKPKETNKMKKMLTMIFFILPFMLWAQSITVTGTVKDAGGEVLAGANVVVEGTS</sequence>
<reference evidence="1" key="1">
    <citation type="submission" date="2018-05" db="EMBL/GenBank/DDBJ databases">
        <authorList>
            <person name="Lanie J.A."/>
            <person name="Ng W.-L."/>
            <person name="Kazmierczak K.M."/>
            <person name="Andrzejewski T.M."/>
            <person name="Davidsen T.M."/>
            <person name="Wayne K.J."/>
            <person name="Tettelin H."/>
            <person name="Glass J.I."/>
            <person name="Rusch D."/>
            <person name="Podicherti R."/>
            <person name="Tsui H.-C.T."/>
            <person name="Winkler M.E."/>
        </authorList>
    </citation>
    <scope>NUCLEOTIDE SEQUENCE</scope>
</reference>
<organism evidence="1">
    <name type="scientific">marine metagenome</name>
    <dbReference type="NCBI Taxonomy" id="408172"/>
    <lineage>
        <taxon>unclassified sequences</taxon>
        <taxon>metagenomes</taxon>
        <taxon>ecological metagenomes</taxon>
    </lineage>
</organism>
<name>A0A382SW38_9ZZZZ</name>
<proteinExistence type="predicted"/>
<protein>
    <submittedName>
        <fullName evidence="1">Uncharacterized protein</fullName>
    </submittedName>
</protein>
<feature type="non-terminal residue" evidence="1">
    <location>
        <position position="61"/>
    </location>
</feature>
<evidence type="ECO:0000313" key="1">
    <source>
        <dbReference type="EMBL" id="SVD14160.1"/>
    </source>
</evidence>
<accession>A0A382SW38</accession>